<dbReference type="PANTHER" id="PTHR43194:SF2">
    <property type="entry name" value="PEROXISOMAL MEMBRANE PROTEIN LPX1"/>
    <property type="match status" value="1"/>
</dbReference>
<evidence type="ECO:0000313" key="4">
    <source>
        <dbReference type="EMBL" id="TFB14675.1"/>
    </source>
</evidence>
<dbReference type="CDD" id="cd06170">
    <property type="entry name" value="LuxR_C_like"/>
    <property type="match status" value="1"/>
</dbReference>
<evidence type="ECO:0000256" key="1">
    <source>
        <dbReference type="ARBA" id="ARBA00023015"/>
    </source>
</evidence>
<dbReference type="Gene3D" id="3.40.50.1820">
    <property type="entry name" value="alpha/beta hydrolase"/>
    <property type="match status" value="1"/>
</dbReference>
<organism evidence="4 5">
    <name type="scientific">Filobacillus milosensis</name>
    <dbReference type="NCBI Taxonomy" id="94137"/>
    <lineage>
        <taxon>Bacteria</taxon>
        <taxon>Bacillati</taxon>
        <taxon>Bacillota</taxon>
        <taxon>Bacilli</taxon>
        <taxon>Bacillales</taxon>
        <taxon>Bacillaceae</taxon>
        <taxon>Filobacillus</taxon>
    </lineage>
</organism>
<accession>A0A4Y8IHG5</accession>
<reference evidence="4 5" key="1">
    <citation type="submission" date="2019-03" db="EMBL/GenBank/DDBJ databases">
        <authorList>
            <person name="He R.-H."/>
        </authorList>
    </citation>
    <scope>NUCLEOTIDE SEQUENCE [LARGE SCALE GENOMIC DNA]</scope>
    <source>
        <strain evidence="5">SH 714</strain>
    </source>
</reference>
<dbReference type="GO" id="GO:0006355">
    <property type="term" value="P:regulation of DNA-templated transcription"/>
    <property type="evidence" value="ECO:0007669"/>
    <property type="project" value="InterPro"/>
</dbReference>
<dbReference type="SUPFAM" id="SSF53474">
    <property type="entry name" value="alpha/beta-Hydrolases"/>
    <property type="match status" value="1"/>
</dbReference>
<dbReference type="InterPro" id="IPR029058">
    <property type="entry name" value="AB_hydrolase_fold"/>
</dbReference>
<keyword evidence="2" id="KW-0804">Transcription</keyword>
<dbReference type="EMBL" id="SOPW01000015">
    <property type="protein sequence ID" value="TFB14675.1"/>
    <property type="molecule type" value="Genomic_DNA"/>
</dbReference>
<dbReference type="InterPro" id="IPR016032">
    <property type="entry name" value="Sig_transdc_resp-reg_C-effctor"/>
</dbReference>
<dbReference type="Pfam" id="PF00196">
    <property type="entry name" value="GerE"/>
    <property type="match status" value="1"/>
</dbReference>
<dbReference type="GO" id="GO:0016787">
    <property type="term" value="F:hydrolase activity"/>
    <property type="evidence" value="ECO:0007669"/>
    <property type="project" value="UniProtKB-KW"/>
</dbReference>
<dbReference type="Pfam" id="PF00561">
    <property type="entry name" value="Abhydrolase_1"/>
    <property type="match status" value="1"/>
</dbReference>
<dbReference type="Proteomes" id="UP000297975">
    <property type="component" value="Unassembled WGS sequence"/>
</dbReference>
<dbReference type="SMART" id="SM00421">
    <property type="entry name" value="HTH_LUXR"/>
    <property type="match status" value="1"/>
</dbReference>
<dbReference type="SUPFAM" id="SSF46894">
    <property type="entry name" value="C-terminal effector domain of the bipartite response regulators"/>
    <property type="match status" value="1"/>
</dbReference>
<name>A0A4Y8IHG5_9BACI</name>
<dbReference type="PRINTS" id="PR00038">
    <property type="entry name" value="HTHLUXR"/>
</dbReference>
<dbReference type="GO" id="GO:0003677">
    <property type="term" value="F:DNA binding"/>
    <property type="evidence" value="ECO:0007669"/>
    <property type="project" value="InterPro"/>
</dbReference>
<evidence type="ECO:0000256" key="2">
    <source>
        <dbReference type="ARBA" id="ARBA00023163"/>
    </source>
</evidence>
<dbReference type="InterPro" id="IPR036388">
    <property type="entry name" value="WH-like_DNA-bd_sf"/>
</dbReference>
<comment type="caution">
    <text evidence="4">The sequence shown here is derived from an EMBL/GenBank/DDBJ whole genome shotgun (WGS) entry which is preliminary data.</text>
</comment>
<dbReference type="InterPro" id="IPR050228">
    <property type="entry name" value="Carboxylesterase_BioH"/>
</dbReference>
<dbReference type="OrthoDB" id="9805423at2"/>
<gene>
    <name evidence="4" type="ORF">E3U55_12805</name>
</gene>
<feature type="domain" description="HTH luxR-type" evidence="3">
    <location>
        <begin position="296"/>
        <end position="361"/>
    </location>
</feature>
<evidence type="ECO:0000313" key="5">
    <source>
        <dbReference type="Proteomes" id="UP000297975"/>
    </source>
</evidence>
<evidence type="ECO:0000259" key="3">
    <source>
        <dbReference type="PROSITE" id="PS50043"/>
    </source>
</evidence>
<dbReference type="PROSITE" id="PS50043">
    <property type="entry name" value="HTH_LUXR_2"/>
    <property type="match status" value="1"/>
</dbReference>
<dbReference type="InterPro" id="IPR000073">
    <property type="entry name" value="AB_hydrolase_1"/>
</dbReference>
<sequence>MSLMTHKFDLQSIYYKWIESTNDASADTLIFIHGLGHDHRTWNYIIPYLNESFNILTYDLRGHGKSSETDGAITFDSLAQDLRLLIKELDISNFHIFAQGLGGYVGIQAASQLNLKSLILVGVPINFPNSLVNQIIKREKSQSDEISLLSLAEKMINIICYKTTEEKKEILLDAYKKVKPELYYKLFNLDNSDSIKESLAQVDFPILLMSGAEDSIYPPEVFSFNLNFIKQARYYIVPDASYMIQLDQPELVSEMVKRFIKNPPKQQKSLSSNYRKELLIEWHTSIGDFLHDDLINQELIEAITPRELKVLELLNIGLTNKQIADKLCLTEGTVKGYNHNIYSKFQVNNRTQALQKARKLKIIRDY</sequence>
<protein>
    <submittedName>
        <fullName evidence="4">Alpha/beta fold hydrolase</fullName>
    </submittedName>
</protein>
<dbReference type="InterPro" id="IPR000792">
    <property type="entry name" value="Tscrpt_reg_LuxR_C"/>
</dbReference>
<keyword evidence="4" id="KW-0378">Hydrolase</keyword>
<dbReference type="PROSITE" id="PS00622">
    <property type="entry name" value="HTH_LUXR_1"/>
    <property type="match status" value="1"/>
</dbReference>
<proteinExistence type="predicted"/>
<dbReference type="AlphaFoldDB" id="A0A4Y8IHG5"/>
<dbReference type="Gene3D" id="1.10.10.10">
    <property type="entry name" value="Winged helix-like DNA-binding domain superfamily/Winged helix DNA-binding domain"/>
    <property type="match status" value="1"/>
</dbReference>
<keyword evidence="1" id="KW-0805">Transcription regulation</keyword>
<keyword evidence="5" id="KW-1185">Reference proteome</keyword>
<dbReference type="PANTHER" id="PTHR43194">
    <property type="entry name" value="HYDROLASE ALPHA/BETA FOLD FAMILY"/>
    <property type="match status" value="1"/>
</dbReference>